<organism evidence="1 2">
    <name type="scientific">Fragilariopsis cylindrus CCMP1102</name>
    <dbReference type="NCBI Taxonomy" id="635003"/>
    <lineage>
        <taxon>Eukaryota</taxon>
        <taxon>Sar</taxon>
        <taxon>Stramenopiles</taxon>
        <taxon>Ochrophyta</taxon>
        <taxon>Bacillariophyta</taxon>
        <taxon>Bacillariophyceae</taxon>
        <taxon>Bacillariophycidae</taxon>
        <taxon>Bacillariales</taxon>
        <taxon>Bacillariaceae</taxon>
        <taxon>Fragilariopsis</taxon>
    </lineage>
</organism>
<dbReference type="AlphaFoldDB" id="A0A1E7FWY2"/>
<protein>
    <submittedName>
        <fullName evidence="1">Uncharacterized protein</fullName>
    </submittedName>
</protein>
<dbReference type="InParanoid" id="A0A1E7FWY2"/>
<dbReference type="EMBL" id="KV784353">
    <property type="protein sequence ID" value="OEU22645.1"/>
    <property type="molecule type" value="Genomic_DNA"/>
</dbReference>
<dbReference type="OrthoDB" id="51419at2759"/>
<evidence type="ECO:0000313" key="1">
    <source>
        <dbReference type="EMBL" id="OEU22645.1"/>
    </source>
</evidence>
<proteinExistence type="predicted"/>
<sequence>MNSDTMMGADAIMDSTTSIIEQDTYSELDDSDDIQMKNKKSGGDGGVRFKSRSSIEEVRRISRVSNYDIEEIISYWGESDDHVLRKSELKRAVQDMYFHRRASDSSFTTLGIEDKVGPGKADKKANRIISRSAVMDEQDLQYHEGVLDDELLADVYSITSTAAKRKAQSKAERLHNEHYDDGAFGATTIISICFFLVLSPVEDSETLHAW</sequence>
<keyword evidence="2" id="KW-1185">Reference proteome</keyword>
<dbReference type="KEGG" id="fcy:FRACYDRAFT_232803"/>
<evidence type="ECO:0000313" key="2">
    <source>
        <dbReference type="Proteomes" id="UP000095751"/>
    </source>
</evidence>
<reference evidence="1 2" key="1">
    <citation type="submission" date="2016-09" db="EMBL/GenBank/DDBJ databases">
        <title>Extensive genetic diversity and differential bi-allelic expression allows diatom success in the polar Southern Ocean.</title>
        <authorList>
            <consortium name="DOE Joint Genome Institute"/>
            <person name="Mock T."/>
            <person name="Otillar R.P."/>
            <person name="Strauss J."/>
            <person name="Dupont C."/>
            <person name="Frickenhaus S."/>
            <person name="Maumus F."/>
            <person name="Mcmullan M."/>
            <person name="Sanges R."/>
            <person name="Schmutz J."/>
            <person name="Toseland A."/>
            <person name="Valas R."/>
            <person name="Veluchamy A."/>
            <person name="Ward B.J."/>
            <person name="Allen A."/>
            <person name="Barry K."/>
            <person name="Falciatore A."/>
            <person name="Ferrante M."/>
            <person name="Fortunato A.E."/>
            <person name="Gloeckner G."/>
            <person name="Gruber A."/>
            <person name="Hipkin R."/>
            <person name="Janech M."/>
            <person name="Kroth P."/>
            <person name="Leese F."/>
            <person name="Lindquist E."/>
            <person name="Lyon B.R."/>
            <person name="Martin J."/>
            <person name="Mayer C."/>
            <person name="Parker M."/>
            <person name="Quesneville H."/>
            <person name="Raymond J."/>
            <person name="Uhlig C."/>
            <person name="Valentin K.U."/>
            <person name="Worden A.Z."/>
            <person name="Armbrust E.V."/>
            <person name="Bowler C."/>
            <person name="Green B."/>
            <person name="Moulton V."/>
            <person name="Van Oosterhout C."/>
            <person name="Grigoriev I."/>
        </authorList>
    </citation>
    <scope>NUCLEOTIDE SEQUENCE [LARGE SCALE GENOMIC DNA]</scope>
    <source>
        <strain evidence="1 2">CCMP1102</strain>
    </source>
</reference>
<name>A0A1E7FWY2_9STRA</name>
<gene>
    <name evidence="1" type="ORF">FRACYDRAFT_232803</name>
</gene>
<accession>A0A1E7FWY2</accession>
<dbReference type="Proteomes" id="UP000095751">
    <property type="component" value="Unassembled WGS sequence"/>
</dbReference>